<dbReference type="SUPFAM" id="SSF51621">
    <property type="entry name" value="Phosphoenolpyruvate/pyruvate domain"/>
    <property type="match status" value="1"/>
</dbReference>
<dbReference type="GO" id="GO:0008964">
    <property type="term" value="F:phosphoenolpyruvate carboxylase activity"/>
    <property type="evidence" value="ECO:0007669"/>
    <property type="project" value="InterPro"/>
</dbReference>
<dbReference type="Pfam" id="PF00311">
    <property type="entry name" value="PEPcase"/>
    <property type="match status" value="1"/>
</dbReference>
<feature type="active site" evidence="3">
    <location>
        <position position="126"/>
    </location>
</feature>
<comment type="caution">
    <text evidence="5">The sequence shown here is derived from an EMBL/GenBank/DDBJ whole genome shotgun (WGS) entry which is preliminary data.</text>
</comment>
<dbReference type="GO" id="GO:0006099">
    <property type="term" value="P:tricarboxylic acid cycle"/>
    <property type="evidence" value="ECO:0007669"/>
    <property type="project" value="InterPro"/>
</dbReference>
<feature type="active site" evidence="4">
    <location>
        <position position="576"/>
    </location>
</feature>
<dbReference type="InterPro" id="IPR018129">
    <property type="entry name" value="PEP_COase_Lys_AS"/>
</dbReference>
<evidence type="ECO:0000256" key="4">
    <source>
        <dbReference type="PROSITE-ProRule" id="PRU10112"/>
    </source>
</evidence>
<reference evidence="5" key="1">
    <citation type="submission" date="2021-03" db="EMBL/GenBank/DDBJ databases">
        <authorList>
            <person name="Wang G."/>
        </authorList>
    </citation>
    <scope>NUCLEOTIDE SEQUENCE</scope>
    <source>
        <strain evidence="5">KCTC 12899</strain>
    </source>
</reference>
<evidence type="ECO:0000313" key="6">
    <source>
        <dbReference type="Proteomes" id="UP000664417"/>
    </source>
</evidence>
<proteinExistence type="predicted"/>
<dbReference type="PROSITE" id="PS00781">
    <property type="entry name" value="PEPCASE_1"/>
    <property type="match status" value="1"/>
</dbReference>
<dbReference type="Gene3D" id="1.20.1440.90">
    <property type="entry name" value="Phosphoenolpyruvate/pyruvate domain"/>
    <property type="match status" value="1"/>
</dbReference>
<sequence length="918" mass="102416">MSFPQTFDLDQKIEQDLAMVLDCFREVLVSLNEPDLAKNLFRLELQGEMLPERTAQAYSMAFHFLNQVEENAHIQRLRAVAADAEAEPESGRWRQVLQRLRQAGVTAEQIAARLPDVRVEPVLTAHPTEAKRATVLGHHREMYLLLVKQENGMWTSLERDQIRGEMKDLLERLWRTGEIFLEKPDLASERRNILHYLRTVFPEVVPLADQRLRRTWRDLGFDPALLRRADQLPRFRFGTWVGGDRDGHPFVTEAVTRETLSEQRTQALLCLREQLTNLAARISLSDYLQETPSALVQWLARTTAALGERGVAAIARNKGEPWRQAVNLMIAKLPIRMLANDEAQLHQQPGDYADPSALLADLDLLADSLDAVGARRLAEADVFPVQRAVQCFGFHLAVLDVRQNSAFHDRAVGQLLAAAGVVDHAFADWDLAKRIAFLTEELQSPRPFTLAGSGLGKEADAVLACFRVLKDQIDHHGQAGLGALIVSMTRNFTDLAAVYLLARETGLVFAGDAGLVCRLPVVPLFETIDDLRRSADILDAFLSFPLTQRSLACQAERNGETTPIQQIMVGYSDSNKDGGILASFWTLYQAQEAMSQVAARHGVALRFFHGRGGTIGRGAGPSHRFLRALPPGSLTGDLRLTEQGETIAQKYANQMTAAVNLELLAAGTTEAAFKAPREDAVEVRLRGILDEAAEQSFQAYRALLETEGFVAFFREATPIDAIESSHIGSRPSRRTGSRSLGDLRAIPWVFSWNQSRFYLSGWYGVGYALDALRRKDPEGFELLKNAKNQFWPPLHYLISNVATSIATADLQIMKKYAALVRDETVRTRIFALIEEEYGRTMKVLEAIYGGPLSETRQKTERPLARRRAGLHLLHHQQREQLRRWRELRAAGDTAASEAMLPGLLLTINAIAGGLGTTG</sequence>
<organism evidence="5 6">
    <name type="scientific">Acanthopleuribacter pedis</name>
    <dbReference type="NCBI Taxonomy" id="442870"/>
    <lineage>
        <taxon>Bacteria</taxon>
        <taxon>Pseudomonadati</taxon>
        <taxon>Acidobacteriota</taxon>
        <taxon>Holophagae</taxon>
        <taxon>Acanthopleuribacterales</taxon>
        <taxon>Acanthopleuribacteraceae</taxon>
        <taxon>Acanthopleuribacter</taxon>
    </lineage>
</organism>
<dbReference type="InterPro" id="IPR015813">
    <property type="entry name" value="Pyrv/PenolPyrv_kinase-like_dom"/>
</dbReference>
<dbReference type="AlphaFoldDB" id="A0A8J7U6F5"/>
<gene>
    <name evidence="5" type="ORF">J3U88_23175</name>
</gene>
<dbReference type="PRINTS" id="PR00150">
    <property type="entry name" value="PEPCARBXLASE"/>
</dbReference>
<dbReference type="PANTHER" id="PTHR30523">
    <property type="entry name" value="PHOSPHOENOLPYRUVATE CARBOXYLASE"/>
    <property type="match status" value="1"/>
</dbReference>
<accession>A0A8J7U6F5</accession>
<dbReference type="Proteomes" id="UP000664417">
    <property type="component" value="Unassembled WGS sequence"/>
</dbReference>
<name>A0A8J7U6F5_9BACT</name>
<dbReference type="PANTHER" id="PTHR30523:SF32">
    <property type="entry name" value="PHOSPHOENOLPYRUVATE CARBOXYLASE"/>
    <property type="match status" value="1"/>
</dbReference>
<evidence type="ECO:0000256" key="1">
    <source>
        <dbReference type="ARBA" id="ARBA00003670"/>
    </source>
</evidence>
<evidence type="ECO:0000256" key="3">
    <source>
        <dbReference type="PROSITE-ProRule" id="PRU10111"/>
    </source>
</evidence>
<evidence type="ECO:0000313" key="5">
    <source>
        <dbReference type="EMBL" id="MBO1321403.1"/>
    </source>
</evidence>
<dbReference type="EMBL" id="JAFREP010000024">
    <property type="protein sequence ID" value="MBO1321403.1"/>
    <property type="molecule type" value="Genomic_DNA"/>
</dbReference>
<dbReference type="GO" id="GO:0015977">
    <property type="term" value="P:carbon fixation"/>
    <property type="evidence" value="ECO:0007669"/>
    <property type="project" value="InterPro"/>
</dbReference>
<protein>
    <recommendedName>
        <fullName evidence="2">Phosphoenolpyruvate carboxylase</fullName>
    </recommendedName>
</protein>
<dbReference type="InterPro" id="IPR033129">
    <property type="entry name" value="PEPCASE_His_AS"/>
</dbReference>
<evidence type="ECO:0000256" key="2">
    <source>
        <dbReference type="ARBA" id="ARBA00022419"/>
    </source>
</evidence>
<comment type="function">
    <text evidence="1">Forms oxaloacetate, a four-carbon dicarboxylic acid source for the tricarboxylic acid cycle.</text>
</comment>
<dbReference type="InterPro" id="IPR021135">
    <property type="entry name" value="PEP_COase"/>
</dbReference>
<dbReference type="GO" id="GO:0005829">
    <property type="term" value="C:cytosol"/>
    <property type="evidence" value="ECO:0007669"/>
    <property type="project" value="TreeGrafter"/>
</dbReference>
<keyword evidence="6" id="KW-1185">Reference proteome</keyword>
<dbReference type="PROSITE" id="PS00393">
    <property type="entry name" value="PEPCASE_2"/>
    <property type="match status" value="1"/>
</dbReference>
<dbReference type="RefSeq" id="WP_207861377.1">
    <property type="nucleotide sequence ID" value="NZ_JAFREP010000024.1"/>
</dbReference>